<evidence type="ECO:0008006" key="3">
    <source>
        <dbReference type="Google" id="ProtNLM"/>
    </source>
</evidence>
<proteinExistence type="predicted"/>
<evidence type="ECO:0000313" key="1">
    <source>
        <dbReference type="EMBL" id="NMG42885.1"/>
    </source>
</evidence>
<dbReference type="EMBL" id="WTVN01000003">
    <property type="protein sequence ID" value="NMG42885.1"/>
    <property type="molecule type" value="Genomic_DNA"/>
</dbReference>
<keyword evidence="2" id="KW-1185">Reference proteome</keyword>
<sequence length="1445" mass="164116">MTSSLDEFIQLDRTFHELALEKGAGDDVDLTRLLGQRDALRWPSLLNEYRVILLSEAGSGKTEEIRNIARTLRQEGKSAFFVRIEHVSQDFEDAFEEGSFEEFRAWAASGEEGWLLLDSVDEARLRDPKDFERAIRKLGRLLAPVLQQAHIVITGRTTAWRAKTDLLLCRTALPYRHAEKTADEDTSADETLDIVTKKTDTRPNPAAPFRIVALDDLHGAQIDAFLRGKKVHDPKAFRDGVDRKEAWSLTTRPQDLAELVEFWNDHQRIGSRLELMQSSIARRLEERDQNRSEARPIAIEKLRLGVRLVAAATTLAQESAIRVPDGANNAKGIAIREVLTDWDDIDCATLLSRPIFDEGIYGTVRFHHRSVREYLTAEWLHALIVDEGSRARIESLFFRSQYGIEVIVPTMRSVLPWLAILDERILARVCRLAPEVVFEGGDPSQLPLETRRNILRQACEQLAQPAYGRSLTDYAAVQRFANVDLSDEIKALLAQYGEDDDIAWFLLRMVWQGEIAGAAAEAKSFALTSRAKYTRIAAFRALAAVGSAADQAEVHRAFLDEDGELNRHWLAELIPGLPKDGEAVTWLLEALARTPAKEQYEVDDLLGALSQLIADWPLPVPPRLITGFHTLLETPPVIERRHCEISKRYSWLTQAAAQSVLRLIEARDPSALERASLSILRKLPLAEAHGEHEFRDIKGDLSKHIGEWRELNYALFWQDAVETRVGQDVSKGERLTHYWQVGTFGHFWRFGADSFDPICQDIASRTLLDDRLVALTLAFAIYRENGRPAIWRRRLRHLASSEPELKSALDGLFRPQTKDLQRWRQQEARWKKRAAREAARQEANKREWKEYLDANVKALRDPGKPGVVTNAQYYLHDRMRDAAERSDKWSDGRWRSLIPEFGEPIARAFRDGAVRFWRDHRPQLLSEGAQANTTPFSVIFGLAGLAIEAREADGWPKGLLKAEVEVATRYALRELNGFPSWLPSLYVVYPETVIDLVINEIDHELATEDPERESHYVLYDASWSGDWMWDRLAPLVLARLRKPPKSIGNLRYMLNIVQGSSLDDSTIAKLAAQKAKATKNLAAAPMWFAMWAGVDPAVAIPALAARLAEIEEDGNKTLFAMRFITALVGGRRESRSARQAYRTVEHMKTLYLLMHDYVRKKDDIDRAGTGVFSPGLRDDAQDARNALFSFIRETPGKEAFLALTEMSRIHPAETDRPWLAFHAKEKAALEADLSAWSPRQVRDFHDRLERTPANHRDLWYLAVDRLLDLKHDLEEGDASIASILKPVDREVEIRKYIGNWCRERSGGRYVIPQEEELADAKRPDLRFHGVGFDGPVPAELKLADKWTGPHLFERLEIQLCGDYLRDRRSSRGIFGLVYHGTKPSWDLPNGKRAESFDALIEALQDHWAILAPQFPAVEDIRVIGIDLTKRGVDAKTASTRKTAKK</sequence>
<organism evidence="1 2">
    <name type="scientific">Aromatoleum toluvorans</name>
    <dbReference type="NCBI Taxonomy" id="92002"/>
    <lineage>
        <taxon>Bacteria</taxon>
        <taxon>Pseudomonadati</taxon>
        <taxon>Pseudomonadota</taxon>
        <taxon>Betaproteobacteria</taxon>
        <taxon>Rhodocyclales</taxon>
        <taxon>Rhodocyclaceae</taxon>
        <taxon>Aromatoleum</taxon>
    </lineage>
</organism>
<accession>A0ABX1PW69</accession>
<dbReference type="Gene3D" id="3.40.50.300">
    <property type="entry name" value="P-loop containing nucleotide triphosphate hydrolases"/>
    <property type="match status" value="1"/>
</dbReference>
<dbReference type="SUPFAM" id="SSF52540">
    <property type="entry name" value="P-loop containing nucleoside triphosphate hydrolases"/>
    <property type="match status" value="1"/>
</dbReference>
<gene>
    <name evidence="1" type="ORF">GPA22_03930</name>
</gene>
<name>A0ABX1PW69_9RHOO</name>
<dbReference type="RefSeq" id="WP_169254789.1">
    <property type="nucleotide sequence ID" value="NZ_WTVN01000003.1"/>
</dbReference>
<reference evidence="1 2" key="1">
    <citation type="submission" date="2019-12" db="EMBL/GenBank/DDBJ databases">
        <title>Comparative genomics gives insights into the taxonomy of the Azoarcus-Aromatoleum group and reveals separate origins of nif in the plant-associated Azoarcus and non-plant-associated Aromatoleum sub-groups.</title>
        <authorList>
            <person name="Lafos M."/>
            <person name="Maluk M."/>
            <person name="Batista M."/>
            <person name="Junghare M."/>
            <person name="Carmona M."/>
            <person name="Faoro H."/>
            <person name="Cruz L.M."/>
            <person name="Battistoni F."/>
            <person name="De Souza E."/>
            <person name="Pedrosa F."/>
            <person name="Chen W.-M."/>
            <person name="Poole P.S."/>
            <person name="Dixon R.A."/>
            <person name="James E.K."/>
        </authorList>
    </citation>
    <scope>NUCLEOTIDE SEQUENCE [LARGE SCALE GENOMIC DNA]</scope>
    <source>
        <strain evidence="1 2">Td21</strain>
    </source>
</reference>
<evidence type="ECO:0000313" key="2">
    <source>
        <dbReference type="Proteomes" id="UP000623795"/>
    </source>
</evidence>
<dbReference type="InterPro" id="IPR027417">
    <property type="entry name" value="P-loop_NTPase"/>
</dbReference>
<protein>
    <recommendedName>
        <fullName evidence="3">NACHT domain-containing protein</fullName>
    </recommendedName>
</protein>
<dbReference type="Proteomes" id="UP000623795">
    <property type="component" value="Unassembled WGS sequence"/>
</dbReference>
<comment type="caution">
    <text evidence="1">The sequence shown here is derived from an EMBL/GenBank/DDBJ whole genome shotgun (WGS) entry which is preliminary data.</text>
</comment>